<accession>A0A1R4FXP5</accession>
<dbReference type="EMBL" id="FUHW01000024">
    <property type="protein sequence ID" value="SJM60760.1"/>
    <property type="molecule type" value="Genomic_DNA"/>
</dbReference>
<dbReference type="Proteomes" id="UP000195913">
    <property type="component" value="Unassembled WGS sequence"/>
</dbReference>
<sequence length="49" mass="4970">MELAGAAINKAIALDLPIVLEDSDPSRSSVIARYIPLCSGQASAASAIV</sequence>
<evidence type="ECO:0000313" key="1">
    <source>
        <dbReference type="EMBL" id="SJM60760.1"/>
    </source>
</evidence>
<proteinExistence type="predicted"/>
<gene>
    <name evidence="1" type="ORF">FM101_06460</name>
</gene>
<keyword evidence="2" id="KW-1185">Reference proteome</keyword>
<name>A0A1R4FXP5_9MICC</name>
<reference evidence="1 2" key="1">
    <citation type="submission" date="2017-02" db="EMBL/GenBank/DDBJ databases">
        <authorList>
            <person name="Peterson S.W."/>
        </authorList>
    </citation>
    <scope>NUCLEOTIDE SEQUENCE [LARGE SCALE GENOMIC DNA]</scope>
    <source>
        <strain evidence="1 2">B Ar 00.02</strain>
    </source>
</reference>
<protein>
    <submittedName>
        <fullName evidence="1">Uncharacterized protein</fullName>
    </submittedName>
</protein>
<dbReference type="AlphaFoldDB" id="A0A1R4FXP5"/>
<organism evidence="1 2">
    <name type="scientific">Arthrobacter rhombi</name>
    <dbReference type="NCBI Taxonomy" id="71253"/>
    <lineage>
        <taxon>Bacteria</taxon>
        <taxon>Bacillati</taxon>
        <taxon>Actinomycetota</taxon>
        <taxon>Actinomycetes</taxon>
        <taxon>Micrococcales</taxon>
        <taxon>Micrococcaceae</taxon>
        <taxon>Arthrobacter</taxon>
    </lineage>
</organism>
<evidence type="ECO:0000313" key="2">
    <source>
        <dbReference type="Proteomes" id="UP000195913"/>
    </source>
</evidence>